<protein>
    <submittedName>
        <fullName evidence="1">Uncharacterized protein</fullName>
    </submittedName>
</protein>
<evidence type="ECO:0000313" key="1">
    <source>
        <dbReference type="EMBL" id="CAB4130426.1"/>
    </source>
</evidence>
<organism evidence="1">
    <name type="scientific">uncultured Caudovirales phage</name>
    <dbReference type="NCBI Taxonomy" id="2100421"/>
    <lineage>
        <taxon>Viruses</taxon>
        <taxon>Duplodnaviria</taxon>
        <taxon>Heunggongvirae</taxon>
        <taxon>Uroviricota</taxon>
        <taxon>Caudoviricetes</taxon>
        <taxon>Peduoviridae</taxon>
        <taxon>Maltschvirus</taxon>
        <taxon>Maltschvirus maltsch</taxon>
    </lineage>
</organism>
<accession>A0A6J5LB07</accession>
<gene>
    <name evidence="1" type="ORF">UFOVP119_50</name>
</gene>
<reference evidence="1" key="1">
    <citation type="submission" date="2020-04" db="EMBL/GenBank/DDBJ databases">
        <authorList>
            <person name="Chiriac C."/>
            <person name="Salcher M."/>
            <person name="Ghai R."/>
            <person name="Kavagutti S V."/>
        </authorList>
    </citation>
    <scope>NUCLEOTIDE SEQUENCE</scope>
</reference>
<sequence>MSEPARVVLEQLNALLTFYDKHKPAMMGQKVQAHMTEPQVAKFATKTPAGYSFRGYIIVPLEGKKKP</sequence>
<proteinExistence type="predicted"/>
<name>A0A6J5LB07_9CAUD</name>
<dbReference type="EMBL" id="LR796238">
    <property type="protein sequence ID" value="CAB4130426.1"/>
    <property type="molecule type" value="Genomic_DNA"/>
</dbReference>